<dbReference type="PANTHER" id="PTHR19134">
    <property type="entry name" value="RECEPTOR-TYPE TYROSINE-PROTEIN PHOSPHATASE"/>
    <property type="match status" value="1"/>
</dbReference>
<dbReference type="Gene3D" id="3.90.190.10">
    <property type="entry name" value="Protein tyrosine phosphatase superfamily"/>
    <property type="match status" value="1"/>
</dbReference>
<evidence type="ECO:0000313" key="6">
    <source>
        <dbReference type="Proteomes" id="UP000694844"/>
    </source>
</evidence>
<dbReference type="GO" id="GO:0004725">
    <property type="term" value="F:protein tyrosine phosphatase activity"/>
    <property type="evidence" value="ECO:0007669"/>
    <property type="project" value="UniProtKB-EC"/>
</dbReference>
<dbReference type="OrthoDB" id="6274266at2759"/>
<keyword evidence="3" id="KW-0378">Hydrolase</keyword>
<feature type="domain" description="Tyrosine-protein phosphatase" evidence="5">
    <location>
        <begin position="57"/>
        <end position="201"/>
    </location>
</feature>
<dbReference type="InterPro" id="IPR000242">
    <property type="entry name" value="PTP_cat"/>
</dbReference>
<dbReference type="GO" id="GO:0008045">
    <property type="term" value="P:motor neuron axon guidance"/>
    <property type="evidence" value="ECO:0007669"/>
    <property type="project" value="TreeGrafter"/>
</dbReference>
<dbReference type="GeneID" id="111113207"/>
<dbReference type="AlphaFoldDB" id="A0A8B8BVX0"/>
<protein>
    <recommendedName>
        <fullName evidence="2">protein-tyrosine-phosphatase</fullName>
        <ecNumber evidence="2">3.1.3.48</ecNumber>
    </recommendedName>
</protein>
<dbReference type="Pfam" id="PF00102">
    <property type="entry name" value="Y_phosphatase"/>
    <property type="match status" value="1"/>
</dbReference>
<dbReference type="KEGG" id="cvn:111113207"/>
<organism evidence="6 7">
    <name type="scientific">Crassostrea virginica</name>
    <name type="common">Eastern oyster</name>
    <dbReference type="NCBI Taxonomy" id="6565"/>
    <lineage>
        <taxon>Eukaryota</taxon>
        <taxon>Metazoa</taxon>
        <taxon>Spiralia</taxon>
        <taxon>Lophotrochozoa</taxon>
        <taxon>Mollusca</taxon>
        <taxon>Bivalvia</taxon>
        <taxon>Autobranchia</taxon>
        <taxon>Pteriomorphia</taxon>
        <taxon>Ostreida</taxon>
        <taxon>Ostreoidea</taxon>
        <taxon>Ostreidae</taxon>
        <taxon>Crassostrea</taxon>
    </lineage>
</organism>
<sequence>MYTATRYVDLIDDDNDEDGVENPYGDMYINEESTFDVPISELQNDIVKKRKKEDEGFKTEFAMLSAGEEHPCDIGKRQENLPKNRFRTTLPYDHSRVVLKGNANLSDYINACYIHGTSKPNQYIASQGPKDNTLDDFWKMIWQENVTQIVMLTNIKEGVKIKCTQYWPEINKAARQGNNSVRNVEEKEYAFYVIRKLKVANKKVIAVIY</sequence>
<dbReference type="InterPro" id="IPR029021">
    <property type="entry name" value="Prot-tyrosine_phosphatase-like"/>
</dbReference>
<evidence type="ECO:0000256" key="1">
    <source>
        <dbReference type="ARBA" id="ARBA00009580"/>
    </source>
</evidence>
<evidence type="ECO:0000256" key="2">
    <source>
        <dbReference type="ARBA" id="ARBA00013064"/>
    </source>
</evidence>
<dbReference type="SMART" id="SM00194">
    <property type="entry name" value="PTPc"/>
    <property type="match status" value="1"/>
</dbReference>
<evidence type="ECO:0000259" key="5">
    <source>
        <dbReference type="PROSITE" id="PS50055"/>
    </source>
</evidence>
<evidence type="ECO:0000256" key="4">
    <source>
        <dbReference type="ARBA" id="ARBA00022912"/>
    </source>
</evidence>
<name>A0A8B8BVX0_CRAVI</name>
<keyword evidence="4" id="KW-0904">Protein phosphatase</keyword>
<proteinExistence type="inferred from homology"/>
<dbReference type="InterPro" id="IPR050348">
    <property type="entry name" value="Protein-Tyr_Phosphatase"/>
</dbReference>
<keyword evidence="6" id="KW-1185">Reference proteome</keyword>
<dbReference type="SUPFAM" id="SSF52799">
    <property type="entry name" value="(Phosphotyrosine protein) phosphatases II"/>
    <property type="match status" value="1"/>
</dbReference>
<dbReference type="PROSITE" id="PS50055">
    <property type="entry name" value="TYR_PHOSPHATASE_PTP"/>
    <property type="match status" value="1"/>
</dbReference>
<dbReference type="PANTHER" id="PTHR19134:SF562">
    <property type="entry name" value="PROTEIN-TYROSINE-PHOSPHATASE"/>
    <property type="match status" value="1"/>
</dbReference>
<dbReference type="PRINTS" id="PR00700">
    <property type="entry name" value="PRTYPHPHTASE"/>
</dbReference>
<dbReference type="RefSeq" id="XP_022307014.1">
    <property type="nucleotide sequence ID" value="XM_022451306.1"/>
</dbReference>
<dbReference type="EC" id="3.1.3.48" evidence="2"/>
<dbReference type="Proteomes" id="UP000694844">
    <property type="component" value="Chromosome 9"/>
</dbReference>
<comment type="similarity">
    <text evidence="1">Belongs to the protein-tyrosine phosphatase family.</text>
</comment>
<accession>A0A8B8BVX0</accession>
<reference evidence="7" key="1">
    <citation type="submission" date="2025-08" db="UniProtKB">
        <authorList>
            <consortium name="RefSeq"/>
        </authorList>
    </citation>
    <scope>IDENTIFICATION</scope>
    <source>
        <tissue evidence="7">Whole sample</tissue>
    </source>
</reference>
<evidence type="ECO:0000256" key="3">
    <source>
        <dbReference type="ARBA" id="ARBA00022801"/>
    </source>
</evidence>
<gene>
    <name evidence="7" type="primary">LOC111113207</name>
</gene>
<evidence type="ECO:0000313" key="7">
    <source>
        <dbReference type="RefSeq" id="XP_022307014.1"/>
    </source>
</evidence>